<reference evidence="4 5" key="1">
    <citation type="journal article" date="2018" name="PLoS Genet.">
        <title>Population sequencing reveals clonal diversity and ancestral inbreeding in the grapevine cultivar Chardonnay.</title>
        <authorList>
            <person name="Roach M.J."/>
            <person name="Johnson D.L."/>
            <person name="Bohlmann J."/>
            <person name="van Vuuren H.J."/>
            <person name="Jones S.J."/>
            <person name="Pretorius I.S."/>
            <person name="Schmidt S.A."/>
            <person name="Borneman A.R."/>
        </authorList>
    </citation>
    <scope>NUCLEOTIDE SEQUENCE [LARGE SCALE GENOMIC DNA]</scope>
    <source>
        <strain evidence="5">cv. Chardonnay</strain>
        <tissue evidence="4">Leaf</tissue>
    </source>
</reference>
<organism evidence="4 5">
    <name type="scientific">Vitis vinifera</name>
    <name type="common">Grape</name>
    <dbReference type="NCBI Taxonomy" id="29760"/>
    <lineage>
        <taxon>Eukaryota</taxon>
        <taxon>Viridiplantae</taxon>
        <taxon>Streptophyta</taxon>
        <taxon>Embryophyta</taxon>
        <taxon>Tracheophyta</taxon>
        <taxon>Spermatophyta</taxon>
        <taxon>Magnoliopsida</taxon>
        <taxon>eudicotyledons</taxon>
        <taxon>Gunneridae</taxon>
        <taxon>Pentapetalae</taxon>
        <taxon>rosids</taxon>
        <taxon>Vitales</taxon>
        <taxon>Vitaceae</taxon>
        <taxon>Viteae</taxon>
        <taxon>Vitis</taxon>
    </lineage>
</organism>
<evidence type="ECO:0000259" key="3">
    <source>
        <dbReference type="PROSITE" id="PS50202"/>
    </source>
</evidence>
<feature type="compositionally biased region" description="Basic residues" evidence="2">
    <location>
        <begin position="40"/>
        <end position="50"/>
    </location>
</feature>
<dbReference type="PANTHER" id="PTHR10809:SF110">
    <property type="entry name" value="MSP DOMAIN-CONTAINING PROTEIN"/>
    <property type="match status" value="1"/>
</dbReference>
<dbReference type="Pfam" id="PF00635">
    <property type="entry name" value="Motile_Sperm"/>
    <property type="match status" value="1"/>
</dbReference>
<dbReference type="GO" id="GO:0005789">
    <property type="term" value="C:endoplasmic reticulum membrane"/>
    <property type="evidence" value="ECO:0007669"/>
    <property type="project" value="InterPro"/>
</dbReference>
<name>A0A438GD23_VITVI</name>
<dbReference type="InterPro" id="IPR008962">
    <property type="entry name" value="PapD-like_sf"/>
</dbReference>
<comment type="similarity">
    <text evidence="1">Belongs to the VAMP-associated protein (VAP) (TC 9.B.17) family.</text>
</comment>
<sequence>MGIADRRKPSSEGKLWRLCPFWQSGNGSPSSSSTQNFQQHKIRGPPPRGRHGYAVVSEQGLVRWRDHFFQLAGGSGLIRRTISTFLMNWKQVKSAVRMKNTSRSHVAFKFQTTAPKSCYMRPPGGILAPGESIIAYW</sequence>
<dbReference type="Proteomes" id="UP000288805">
    <property type="component" value="Unassembled WGS sequence"/>
</dbReference>
<evidence type="ECO:0000256" key="1">
    <source>
        <dbReference type="ARBA" id="ARBA00008932"/>
    </source>
</evidence>
<evidence type="ECO:0000256" key="2">
    <source>
        <dbReference type="SAM" id="MobiDB-lite"/>
    </source>
</evidence>
<dbReference type="AlphaFoldDB" id="A0A438GD23"/>
<dbReference type="Gene3D" id="2.60.40.10">
    <property type="entry name" value="Immunoglobulins"/>
    <property type="match status" value="1"/>
</dbReference>
<dbReference type="InterPro" id="IPR000535">
    <property type="entry name" value="MSP_dom"/>
</dbReference>
<dbReference type="PROSITE" id="PS50202">
    <property type="entry name" value="MSP"/>
    <property type="match status" value="1"/>
</dbReference>
<evidence type="ECO:0000313" key="4">
    <source>
        <dbReference type="EMBL" id="RVW70117.1"/>
    </source>
</evidence>
<dbReference type="PANTHER" id="PTHR10809">
    <property type="entry name" value="VESICLE-ASSOCIATED MEMBRANE PROTEIN-ASSOCIATED PROTEIN"/>
    <property type="match status" value="1"/>
</dbReference>
<evidence type="ECO:0000313" key="5">
    <source>
        <dbReference type="Proteomes" id="UP000288805"/>
    </source>
</evidence>
<dbReference type="InterPro" id="IPR016763">
    <property type="entry name" value="VAP"/>
</dbReference>
<dbReference type="InterPro" id="IPR013783">
    <property type="entry name" value="Ig-like_fold"/>
</dbReference>
<feature type="region of interest" description="Disordered" evidence="2">
    <location>
        <begin position="26"/>
        <end position="50"/>
    </location>
</feature>
<proteinExistence type="inferred from homology"/>
<feature type="compositionally biased region" description="Low complexity" evidence="2">
    <location>
        <begin position="26"/>
        <end position="39"/>
    </location>
</feature>
<comment type="caution">
    <text evidence="4">The sequence shown here is derived from an EMBL/GenBank/DDBJ whole genome shotgun (WGS) entry which is preliminary data.</text>
</comment>
<dbReference type="SUPFAM" id="SSF49354">
    <property type="entry name" value="PapD-like"/>
    <property type="match status" value="1"/>
</dbReference>
<gene>
    <name evidence="4" type="primary">PVA41_0</name>
    <name evidence="4" type="ORF">CK203_062171</name>
</gene>
<accession>A0A438GD23</accession>
<dbReference type="EMBL" id="QGNW01000472">
    <property type="protein sequence ID" value="RVW70117.1"/>
    <property type="molecule type" value="Genomic_DNA"/>
</dbReference>
<protein>
    <submittedName>
        <fullName evidence="4">Vesicle-associated protein 4-1</fullName>
    </submittedName>
</protein>
<feature type="domain" description="MSP" evidence="3">
    <location>
        <begin position="54"/>
        <end position="137"/>
    </location>
</feature>